<sequence>MTRQFDQSLNDVQAMLLKMGAHIEIAIDKAMRALVGRDELLAEEIVRQDSQIDEIEVQIDELVAKLIATQQPVAGDLRKLISALKIAADMERMGDLAKDIAIETISLAKMNFPEFNPLQEIVTMSKRVQKMVNDGINSYIDGNTMLAQRLAEDDDEVDRLYDSIVKEMKVYFPTGNRYAEVALKCCFVARYLKRIADHATNIAENIIYIETGKQADLNC</sequence>
<comment type="subunit">
    <text evidence="3 7">Homodimer.</text>
</comment>
<evidence type="ECO:0000256" key="3">
    <source>
        <dbReference type="ARBA" id="ARBA00011738"/>
    </source>
</evidence>
<dbReference type="GO" id="GO:0006817">
    <property type="term" value="P:phosphate ion transport"/>
    <property type="evidence" value="ECO:0007669"/>
    <property type="project" value="UniProtKB-KW"/>
</dbReference>
<protein>
    <recommendedName>
        <fullName evidence="7">Phosphate-specific transport system accessory protein PhoU</fullName>
    </recommendedName>
</protein>
<evidence type="ECO:0000313" key="10">
    <source>
        <dbReference type="Proteomes" id="UP000530514"/>
    </source>
</evidence>
<comment type="caution">
    <text evidence="9">The sequence shown here is derived from an EMBL/GenBank/DDBJ whole genome shotgun (WGS) entry which is preliminary data.</text>
</comment>
<evidence type="ECO:0000256" key="5">
    <source>
        <dbReference type="ARBA" id="ARBA00022490"/>
    </source>
</evidence>
<evidence type="ECO:0000259" key="8">
    <source>
        <dbReference type="Pfam" id="PF01895"/>
    </source>
</evidence>
<dbReference type="OrthoDB" id="9814256at2"/>
<keyword evidence="10" id="KW-1185">Reference proteome</keyword>
<keyword evidence="5 7" id="KW-0963">Cytoplasm</keyword>
<dbReference type="SUPFAM" id="SSF109755">
    <property type="entry name" value="PhoU-like"/>
    <property type="match status" value="1"/>
</dbReference>
<comment type="similarity">
    <text evidence="2 7">Belongs to the PhoU family.</text>
</comment>
<dbReference type="AlphaFoldDB" id="A0A7W1X7N8"/>
<dbReference type="PANTHER" id="PTHR42930">
    <property type="entry name" value="PHOSPHATE-SPECIFIC TRANSPORT SYSTEM ACCESSORY PROTEIN PHOU"/>
    <property type="match status" value="1"/>
</dbReference>
<evidence type="ECO:0000256" key="1">
    <source>
        <dbReference type="ARBA" id="ARBA00004496"/>
    </source>
</evidence>
<accession>A0A7W1X7N8</accession>
<reference evidence="9 10" key="1">
    <citation type="submission" date="2020-07" db="EMBL/GenBank/DDBJ databases">
        <authorList>
            <person name="Feng H."/>
        </authorList>
    </citation>
    <scope>NUCLEOTIDE SEQUENCE [LARGE SCALE GENOMIC DNA]</scope>
    <source>
        <strain evidence="10">s-11</strain>
    </source>
</reference>
<evidence type="ECO:0000256" key="4">
    <source>
        <dbReference type="ARBA" id="ARBA00022448"/>
    </source>
</evidence>
<evidence type="ECO:0000256" key="7">
    <source>
        <dbReference type="PIRNR" id="PIRNR003107"/>
    </source>
</evidence>
<dbReference type="PIRSF" id="PIRSF003107">
    <property type="entry name" value="PhoU"/>
    <property type="match status" value="1"/>
</dbReference>
<dbReference type="PANTHER" id="PTHR42930:SF3">
    <property type="entry name" value="PHOSPHATE-SPECIFIC TRANSPORT SYSTEM ACCESSORY PROTEIN PHOU"/>
    <property type="match status" value="1"/>
</dbReference>
<feature type="domain" description="PhoU" evidence="8">
    <location>
        <begin position="16"/>
        <end position="101"/>
    </location>
</feature>
<dbReference type="InterPro" id="IPR028366">
    <property type="entry name" value="PhoU"/>
</dbReference>
<organism evidence="9 10">
    <name type="scientific">Thermoactinomyces daqus</name>
    <dbReference type="NCBI Taxonomy" id="1329516"/>
    <lineage>
        <taxon>Bacteria</taxon>
        <taxon>Bacillati</taxon>
        <taxon>Bacillota</taxon>
        <taxon>Bacilli</taxon>
        <taxon>Bacillales</taxon>
        <taxon>Thermoactinomycetaceae</taxon>
        <taxon>Thermoactinomyces</taxon>
    </lineage>
</organism>
<gene>
    <name evidence="9" type="primary">phoU</name>
    <name evidence="9" type="ORF">H1164_01450</name>
</gene>
<dbReference type="GO" id="GO:0030643">
    <property type="term" value="P:intracellular phosphate ion homeostasis"/>
    <property type="evidence" value="ECO:0007669"/>
    <property type="project" value="InterPro"/>
</dbReference>
<dbReference type="InterPro" id="IPR038078">
    <property type="entry name" value="PhoU-like_sf"/>
</dbReference>
<dbReference type="Gene3D" id="1.20.58.220">
    <property type="entry name" value="Phosphate transport system protein phou homolog 2, domain 2"/>
    <property type="match status" value="1"/>
</dbReference>
<dbReference type="Pfam" id="PF01895">
    <property type="entry name" value="PhoU"/>
    <property type="match status" value="2"/>
</dbReference>
<evidence type="ECO:0000313" key="9">
    <source>
        <dbReference type="EMBL" id="MBA4541571.1"/>
    </source>
</evidence>
<keyword evidence="4 7" id="KW-0813">Transport</keyword>
<feature type="domain" description="PhoU" evidence="8">
    <location>
        <begin position="122"/>
        <end position="206"/>
    </location>
</feature>
<comment type="function">
    <text evidence="7">Plays a role in the regulation of phosphate uptake.</text>
</comment>
<dbReference type="GO" id="GO:0005737">
    <property type="term" value="C:cytoplasm"/>
    <property type="evidence" value="ECO:0007669"/>
    <property type="project" value="UniProtKB-SubCell"/>
</dbReference>
<proteinExistence type="inferred from homology"/>
<comment type="subcellular location">
    <subcellularLocation>
        <location evidence="1 7">Cytoplasm</location>
    </subcellularLocation>
</comment>
<dbReference type="FunFam" id="1.20.58.220:FF:000004">
    <property type="entry name" value="Phosphate-specific transport system accessory protein PhoU"/>
    <property type="match status" value="1"/>
</dbReference>
<dbReference type="Proteomes" id="UP000530514">
    <property type="component" value="Unassembled WGS sequence"/>
</dbReference>
<evidence type="ECO:0000256" key="2">
    <source>
        <dbReference type="ARBA" id="ARBA00008107"/>
    </source>
</evidence>
<keyword evidence="6 7" id="KW-0592">Phosphate transport</keyword>
<name>A0A7W1X7N8_9BACL</name>
<dbReference type="InterPro" id="IPR026022">
    <property type="entry name" value="PhoU_dom"/>
</dbReference>
<dbReference type="EMBL" id="JACEIP010000002">
    <property type="protein sequence ID" value="MBA4541571.1"/>
    <property type="molecule type" value="Genomic_DNA"/>
</dbReference>
<dbReference type="NCBIfam" id="TIGR02135">
    <property type="entry name" value="phoU_full"/>
    <property type="match status" value="1"/>
</dbReference>
<evidence type="ECO:0000256" key="6">
    <source>
        <dbReference type="ARBA" id="ARBA00022592"/>
    </source>
</evidence>
<dbReference type="GO" id="GO:0045936">
    <property type="term" value="P:negative regulation of phosphate metabolic process"/>
    <property type="evidence" value="ECO:0007669"/>
    <property type="project" value="InterPro"/>
</dbReference>